<dbReference type="InterPro" id="IPR007527">
    <property type="entry name" value="Znf_SWIM"/>
</dbReference>
<keyword evidence="8" id="KW-1185">Reference proteome</keyword>
<evidence type="ECO:0000256" key="2">
    <source>
        <dbReference type="ARBA" id="ARBA00022771"/>
    </source>
</evidence>
<evidence type="ECO:0000313" key="8">
    <source>
        <dbReference type="Proteomes" id="UP001318860"/>
    </source>
</evidence>
<feature type="compositionally biased region" description="Basic and acidic residues" evidence="5">
    <location>
        <begin position="169"/>
        <end position="178"/>
    </location>
</feature>
<comment type="caution">
    <text evidence="7">The sequence shown here is derived from an EMBL/GenBank/DDBJ whole genome shotgun (WGS) entry which is preliminary data.</text>
</comment>
<sequence>MANASLTQQRNQIWPDDVHHRFDKMQRLGLQHIVQMYDYADQVASVITQVPGSQRSRTFKVKLSTQECSCGQWKNDGIPCSHAMQACRHFRVDPSVFMKQYYTTSAYLRTYSAGHFVPLPDDDEWDEPPFQTQHNPERRTVRRRGRDTTLRICNEMDRPQTRARQQYRASERAETSQR</sequence>
<dbReference type="SMART" id="SM00575">
    <property type="entry name" value="ZnF_PMZ"/>
    <property type="match status" value="1"/>
</dbReference>
<proteinExistence type="predicted"/>
<feature type="compositionally biased region" description="Basic and acidic residues" evidence="5">
    <location>
        <begin position="146"/>
        <end position="160"/>
    </location>
</feature>
<evidence type="ECO:0000259" key="6">
    <source>
        <dbReference type="PROSITE" id="PS50966"/>
    </source>
</evidence>
<name>A0ABR0X0A6_REHGL</name>
<dbReference type="Proteomes" id="UP001318860">
    <property type="component" value="Unassembled WGS sequence"/>
</dbReference>
<evidence type="ECO:0000256" key="5">
    <source>
        <dbReference type="SAM" id="MobiDB-lite"/>
    </source>
</evidence>
<dbReference type="Pfam" id="PF04434">
    <property type="entry name" value="SWIM"/>
    <property type="match status" value="1"/>
</dbReference>
<organism evidence="7 8">
    <name type="scientific">Rehmannia glutinosa</name>
    <name type="common">Chinese foxglove</name>
    <dbReference type="NCBI Taxonomy" id="99300"/>
    <lineage>
        <taxon>Eukaryota</taxon>
        <taxon>Viridiplantae</taxon>
        <taxon>Streptophyta</taxon>
        <taxon>Embryophyta</taxon>
        <taxon>Tracheophyta</taxon>
        <taxon>Spermatophyta</taxon>
        <taxon>Magnoliopsida</taxon>
        <taxon>eudicotyledons</taxon>
        <taxon>Gunneridae</taxon>
        <taxon>Pentapetalae</taxon>
        <taxon>asterids</taxon>
        <taxon>lamiids</taxon>
        <taxon>Lamiales</taxon>
        <taxon>Orobanchaceae</taxon>
        <taxon>Rehmannieae</taxon>
        <taxon>Rehmannia</taxon>
    </lineage>
</organism>
<feature type="region of interest" description="Disordered" evidence="5">
    <location>
        <begin position="125"/>
        <end position="178"/>
    </location>
</feature>
<dbReference type="EMBL" id="JABTTQ020000007">
    <property type="protein sequence ID" value="KAK6151939.1"/>
    <property type="molecule type" value="Genomic_DNA"/>
</dbReference>
<evidence type="ECO:0000313" key="7">
    <source>
        <dbReference type="EMBL" id="KAK6151939.1"/>
    </source>
</evidence>
<gene>
    <name evidence="7" type="ORF">DH2020_014574</name>
</gene>
<evidence type="ECO:0000256" key="3">
    <source>
        <dbReference type="ARBA" id="ARBA00022833"/>
    </source>
</evidence>
<dbReference type="PROSITE" id="PS50966">
    <property type="entry name" value="ZF_SWIM"/>
    <property type="match status" value="1"/>
</dbReference>
<keyword evidence="3" id="KW-0862">Zinc</keyword>
<keyword evidence="2 4" id="KW-0863">Zinc-finger</keyword>
<protein>
    <recommendedName>
        <fullName evidence="6">SWIM-type domain-containing protein</fullName>
    </recommendedName>
</protein>
<dbReference type="InterPro" id="IPR006564">
    <property type="entry name" value="Znf_PMZ"/>
</dbReference>
<feature type="domain" description="SWIM-type" evidence="6">
    <location>
        <begin position="59"/>
        <end position="91"/>
    </location>
</feature>
<keyword evidence="1" id="KW-0479">Metal-binding</keyword>
<accession>A0ABR0X0A6</accession>
<evidence type="ECO:0000256" key="4">
    <source>
        <dbReference type="PROSITE-ProRule" id="PRU00325"/>
    </source>
</evidence>
<evidence type="ECO:0000256" key="1">
    <source>
        <dbReference type="ARBA" id="ARBA00022723"/>
    </source>
</evidence>
<reference evidence="7 8" key="1">
    <citation type="journal article" date="2021" name="Comput. Struct. Biotechnol. J.">
        <title>De novo genome assembly of the potent medicinal plant Rehmannia glutinosa using nanopore technology.</title>
        <authorList>
            <person name="Ma L."/>
            <person name="Dong C."/>
            <person name="Song C."/>
            <person name="Wang X."/>
            <person name="Zheng X."/>
            <person name="Niu Y."/>
            <person name="Chen S."/>
            <person name="Feng W."/>
        </authorList>
    </citation>
    <scope>NUCLEOTIDE SEQUENCE [LARGE SCALE GENOMIC DNA]</scope>
    <source>
        <strain evidence="7">DH-2019</strain>
    </source>
</reference>